<dbReference type="EMBL" id="NTFS01000191">
    <property type="protein sequence ID" value="PAX52877.1"/>
    <property type="molecule type" value="Genomic_DNA"/>
</dbReference>
<dbReference type="Proteomes" id="UP000218238">
    <property type="component" value="Unassembled WGS sequence"/>
</dbReference>
<evidence type="ECO:0000259" key="1">
    <source>
        <dbReference type="PROSITE" id="PS51186"/>
    </source>
</evidence>
<protein>
    <submittedName>
        <fullName evidence="2">GNAT family N-acetyltransferase</fullName>
    </submittedName>
</protein>
<evidence type="ECO:0000313" key="2">
    <source>
        <dbReference type="EMBL" id="PAX52877.1"/>
    </source>
</evidence>
<dbReference type="PANTHER" id="PTHR43792:SF13">
    <property type="entry name" value="ACETYLTRANSFERASE"/>
    <property type="match status" value="1"/>
</dbReference>
<dbReference type="InterPro" id="IPR000182">
    <property type="entry name" value="GNAT_dom"/>
</dbReference>
<dbReference type="InterPro" id="IPR051531">
    <property type="entry name" value="N-acetyltransferase"/>
</dbReference>
<name>A0A2A2TGE4_9CYAN</name>
<dbReference type="Gene3D" id="3.40.630.30">
    <property type="match status" value="1"/>
</dbReference>
<dbReference type="GO" id="GO:0016747">
    <property type="term" value="F:acyltransferase activity, transferring groups other than amino-acyl groups"/>
    <property type="evidence" value="ECO:0007669"/>
    <property type="project" value="InterPro"/>
</dbReference>
<accession>A0A2A2TGE4</accession>
<dbReference type="SUPFAM" id="SSF55729">
    <property type="entry name" value="Acyl-CoA N-acyltransferases (Nat)"/>
    <property type="match status" value="1"/>
</dbReference>
<organism evidence="2 3">
    <name type="scientific">Brunnivagina elsteri CCALA 953</name>
    <dbReference type="NCBI Taxonomy" id="987040"/>
    <lineage>
        <taxon>Bacteria</taxon>
        <taxon>Bacillati</taxon>
        <taxon>Cyanobacteriota</taxon>
        <taxon>Cyanophyceae</taxon>
        <taxon>Nostocales</taxon>
        <taxon>Calotrichaceae</taxon>
        <taxon>Brunnivagina</taxon>
    </lineage>
</organism>
<dbReference type="Pfam" id="PF13302">
    <property type="entry name" value="Acetyltransf_3"/>
    <property type="match status" value="1"/>
</dbReference>
<proteinExistence type="predicted"/>
<dbReference type="PANTHER" id="PTHR43792">
    <property type="entry name" value="GNAT FAMILY, PUTATIVE (AFU_ORTHOLOGUE AFUA_3G00765)-RELATED-RELATED"/>
    <property type="match status" value="1"/>
</dbReference>
<feature type="domain" description="N-acetyltransferase" evidence="1">
    <location>
        <begin position="32"/>
        <end position="178"/>
    </location>
</feature>
<gene>
    <name evidence="2" type="ORF">CK510_16965</name>
</gene>
<dbReference type="OrthoDB" id="452315at2"/>
<evidence type="ECO:0000313" key="3">
    <source>
        <dbReference type="Proteomes" id="UP000218238"/>
    </source>
</evidence>
<keyword evidence="3" id="KW-1185">Reference proteome</keyword>
<dbReference type="PROSITE" id="PS51186">
    <property type="entry name" value="GNAT"/>
    <property type="match status" value="1"/>
</dbReference>
<comment type="caution">
    <text evidence="2">The sequence shown here is derived from an EMBL/GenBank/DDBJ whole genome shotgun (WGS) entry which is preliminary data.</text>
</comment>
<dbReference type="RefSeq" id="WP_095722829.1">
    <property type="nucleotide sequence ID" value="NZ_NTFS01000191.1"/>
</dbReference>
<reference evidence="2 3" key="1">
    <citation type="submission" date="2017-08" db="EMBL/GenBank/DDBJ databases">
        <title>Draft genome sequence of filamentous cyanobacterium Calothrix elsteri CCALA 953.</title>
        <authorList>
            <person name="Gagunashvili A.N."/>
            <person name="Elster J."/>
            <person name="Andresson O.S."/>
        </authorList>
    </citation>
    <scope>NUCLEOTIDE SEQUENCE [LARGE SCALE GENOMIC DNA]</scope>
    <source>
        <strain evidence="2 3">CCALA 953</strain>
    </source>
</reference>
<dbReference type="InterPro" id="IPR016181">
    <property type="entry name" value="Acyl_CoA_acyltransferase"/>
</dbReference>
<dbReference type="AlphaFoldDB" id="A0A2A2TGE4"/>
<sequence>MNQILYIDTQRLELLPCSLEVAQATIDRDKTLLEKLLTAYVPDDWYETEVQDFLPKYISMLKTDPSQLGYGVWLMIRTDDSTLLGDLGFGGKPQAVDTLEVGYEVLTPYRNQGYATEAVEALVNFAFTQLEAERIIAHTPEDNIGSIRVVEKLGMQNVETVTVSDLPGVNVFKWELVK</sequence>
<keyword evidence="2" id="KW-0808">Transferase</keyword>